<organism evidence="1">
    <name type="scientific">Pseudomonas phage PAKlein3</name>
    <dbReference type="NCBI Taxonomy" id="3230132"/>
    <lineage>
        <taxon>Viruses</taxon>
    </lineage>
</organism>
<accession>A0AAU8GSY1</accession>
<proteinExistence type="predicted"/>
<dbReference type="Pfam" id="PF25612">
    <property type="entry name" value="DUF7940"/>
    <property type="match status" value="1"/>
</dbReference>
<evidence type="ECO:0000313" key="1">
    <source>
        <dbReference type="EMBL" id="XCH44953.1"/>
    </source>
</evidence>
<name>A0AAU8GSY1_9VIRU</name>
<protein>
    <submittedName>
        <fullName evidence="1">Holin</fullName>
    </submittedName>
</protein>
<dbReference type="InterPro" id="IPR057700">
    <property type="entry name" value="DUF7940"/>
</dbReference>
<dbReference type="EMBL" id="PP931173">
    <property type="protein sequence ID" value="XCH44953.1"/>
    <property type="molecule type" value="Genomic_DNA"/>
</dbReference>
<sequence>MIMKVPLIDNWKQCWRYLSVQLAALLALLDVAYDYLPALHSYLPEGWVRWAALVIILGRIVKVRYEPDDGKG</sequence>
<reference evidence="1" key="1">
    <citation type="submission" date="2024-06" db="EMBL/GenBank/DDBJ databases">
        <authorList>
            <person name="Yerushalmy O."/>
            <person name="Alkalay-Oren S."/>
            <person name="Coppenhagn-Glazer S."/>
            <person name="Hazan R."/>
        </authorList>
    </citation>
    <scope>NUCLEOTIDE SEQUENCE</scope>
</reference>